<accession>A0A7W8YW22</accession>
<evidence type="ECO:0000256" key="1">
    <source>
        <dbReference type="PIRSR" id="PIRSR000440-1"/>
    </source>
</evidence>
<dbReference type="InterPro" id="IPR023213">
    <property type="entry name" value="CAT-like_dom_sf"/>
</dbReference>
<dbReference type="SUPFAM" id="SSF52777">
    <property type="entry name" value="CoA-dependent acyltransferases"/>
    <property type="match status" value="1"/>
</dbReference>
<reference evidence="2 3" key="1">
    <citation type="submission" date="2020-08" db="EMBL/GenBank/DDBJ databases">
        <title>Genomic Encyclopedia of Type Strains, Phase IV (KMG-V): Genome sequencing to study the core and pangenomes of soil and plant-associated prokaryotes.</title>
        <authorList>
            <person name="Whitman W."/>
        </authorList>
    </citation>
    <scope>NUCLEOTIDE SEQUENCE [LARGE SCALE GENOMIC DNA]</scope>
    <source>
        <strain evidence="2 3">MP7CTX6</strain>
    </source>
</reference>
<dbReference type="InterPro" id="IPR001707">
    <property type="entry name" value="Cmp_AcTrfase"/>
</dbReference>
<dbReference type="Gene3D" id="3.30.559.10">
    <property type="entry name" value="Chloramphenicol acetyltransferase-like domain"/>
    <property type="match status" value="1"/>
</dbReference>
<dbReference type="GO" id="GO:0008811">
    <property type="term" value="F:chloramphenicol O-acetyltransferase activity"/>
    <property type="evidence" value="ECO:0007669"/>
    <property type="project" value="UniProtKB-EC"/>
</dbReference>
<proteinExistence type="predicted"/>
<dbReference type="Proteomes" id="UP000537718">
    <property type="component" value="Unassembled WGS sequence"/>
</dbReference>
<name>A0A7W8YW22_9SPHI</name>
<organism evidence="2 3">
    <name type="scientific">Pedobacter cryoconitis</name>
    <dbReference type="NCBI Taxonomy" id="188932"/>
    <lineage>
        <taxon>Bacteria</taxon>
        <taxon>Pseudomonadati</taxon>
        <taxon>Bacteroidota</taxon>
        <taxon>Sphingobacteriia</taxon>
        <taxon>Sphingobacteriales</taxon>
        <taxon>Sphingobacteriaceae</taxon>
        <taxon>Pedobacter</taxon>
    </lineage>
</organism>
<feature type="active site" description="Proton acceptor" evidence="1">
    <location>
        <position position="185"/>
    </location>
</feature>
<evidence type="ECO:0000313" key="3">
    <source>
        <dbReference type="Proteomes" id="UP000537718"/>
    </source>
</evidence>
<dbReference type="PANTHER" id="PTHR38474:SF1">
    <property type="entry name" value="SLR0299 PROTEIN"/>
    <property type="match status" value="1"/>
</dbReference>
<dbReference type="SMART" id="SM01059">
    <property type="entry name" value="CAT"/>
    <property type="match status" value="1"/>
</dbReference>
<dbReference type="PANTHER" id="PTHR38474">
    <property type="entry name" value="SLR0299 PROTEIN"/>
    <property type="match status" value="1"/>
</dbReference>
<gene>
    <name evidence="2" type="ORF">HDE69_003926</name>
</gene>
<evidence type="ECO:0000313" key="2">
    <source>
        <dbReference type="EMBL" id="MBB5622844.1"/>
    </source>
</evidence>
<dbReference type="AlphaFoldDB" id="A0A7W8YW22"/>
<keyword evidence="2" id="KW-0012">Acyltransferase</keyword>
<dbReference type="RefSeq" id="WP_183868927.1">
    <property type="nucleotide sequence ID" value="NZ_JACHCF010000010.1"/>
</dbReference>
<keyword evidence="2" id="KW-0808">Transferase</keyword>
<comment type="caution">
    <text evidence="2">The sequence shown here is derived from an EMBL/GenBank/DDBJ whole genome shotgun (WGS) entry which is preliminary data.</text>
</comment>
<dbReference type="PIRSF" id="PIRSF000440">
    <property type="entry name" value="CAT"/>
    <property type="match status" value="1"/>
</dbReference>
<protein>
    <submittedName>
        <fullName evidence="2">Chloramphenicol O-acetyltransferase type A</fullName>
        <ecNumber evidence="2">2.3.1.28</ecNumber>
    </submittedName>
</protein>
<dbReference type="Pfam" id="PF00302">
    <property type="entry name" value="CAT"/>
    <property type="match status" value="1"/>
</dbReference>
<dbReference type="EC" id="2.3.1.28" evidence="2"/>
<sequence length="219" mass="25119">MKTKIDIETWPRKEHFLLFKEFEEPYYGVNISIDCTAAYRDAKASCASFFLYYLHKSLAAAQQVDAFRLRIENDEVFLYDVINGGSTVDRPDGTFGFAFYDYAANFGDFMETGLKEMTRVRGRNDLERTSRQDLIRFSALPWIDFTSVSHARSFAFKDSAPKISFGKMTEKNGVRTIPMSIHVHHALVDGLHIGQFIDIFQKLMNEPVTGKAIHFSKDI</sequence>
<dbReference type="EMBL" id="JACHCF010000010">
    <property type="protein sequence ID" value="MBB5622844.1"/>
    <property type="molecule type" value="Genomic_DNA"/>
</dbReference>